<dbReference type="RefSeq" id="WP_109323271.1">
    <property type="nucleotide sequence ID" value="NZ_CP029346.1"/>
</dbReference>
<dbReference type="Gene3D" id="3.30.1370.110">
    <property type="match status" value="1"/>
</dbReference>
<dbReference type="NCBIfam" id="TIGR01069">
    <property type="entry name" value="mutS2"/>
    <property type="match status" value="1"/>
</dbReference>
<sequence>MNYPEGLADKIGFSHVQADIKAACLSQMGVEFAEKMRFSNRFPLVKQWVNQVHEMKQLMAERGGEWPQVDYYDLRPWLAPLTLEGNYLSADQWRDWQRGLEVLYQCIRFFHLLDAETYPELHQLTRQYSQKIAEKSDQDYMQLLPVLQELGRVFDANGQIKENASSELGEIRRKKNTEEQGLRKKLDSLLNQAQQQGWISKDFSLTLRNGRMVIPLAAEHKRKIKGFVQDESDTGKTVFLEPADALTANNEIKSLESAEKREIIQILSRLSDRVRPMVPMLAQWLQWLGLIDFIRAKAVWAQEHQAILPHLQDKPSLDWRNARHPLLEKSLEKIGKKIKPLSIHLDEKKRLMVVSGPNAGGKSVTLSTVGLLQYLYQSGCLIPIEEGSSMGFFQQIFLDMGDEQNLENELSTYSSHLSNMRYFLQHANAKTLVLVDEFGTGTEPSLGGAIAEAILEKLADKGCYGAINTHFGNLKSLADRKEGLFNAAMRYDTAHLEPMFILDMGKPGSSFAFEIAQKIGLPHGIIENARKKLGKKQVDFDKLLLETETEKQIWQSKNNSLSLQNEQVDAIKQQYEQLKNHLQDEQKNIINKAKSEAKQLVKEANQRIEQTIREIKEKAAGKEETKQLREKLDTFAQKALIEVPVKPKPISNPTLKSISGPITVGDWVAIQDGGSEPTVGQVLEIKGKDALLALGSISSTIKLKRLQKVQAPKSEKIKTAPLKGIDINDRMAQFSLTLDLRGKRGEEVWVALDQYINDVLLLGAPEVRVLHGKGDGILRSLVREQLKRYAQIKQVQDEHADRGGAGISVITMK</sequence>
<proteinExistence type="inferred from homology"/>
<dbReference type="InterPro" id="IPR007696">
    <property type="entry name" value="DNA_mismatch_repair_MutS_core"/>
</dbReference>
<dbReference type="GO" id="GO:0006298">
    <property type="term" value="P:mismatch repair"/>
    <property type="evidence" value="ECO:0007669"/>
    <property type="project" value="InterPro"/>
</dbReference>
<dbReference type="HAMAP" id="MF_00092">
    <property type="entry name" value="MutS2"/>
    <property type="match status" value="1"/>
</dbReference>
<dbReference type="EC" id="3.1.-.-" evidence="7"/>
<dbReference type="GO" id="GO:0019843">
    <property type="term" value="F:rRNA binding"/>
    <property type="evidence" value="ECO:0007669"/>
    <property type="project" value="UniProtKB-UniRule"/>
</dbReference>
<comment type="function">
    <text evidence="7">Acts as a ribosome collision sensor, splitting the ribosome into its 2 subunits. Detects stalled/collided 70S ribosomes which it binds and splits by an ATP-hydrolysis driven conformational change. Acts upstream of the ribosome quality control system (RQC), a ribosome-associated complex that mediates the extraction of incompletely synthesized nascent chains from stalled ribosomes and their subsequent degradation. Probably generates substrates for RQC.</text>
</comment>
<dbReference type="PROSITE" id="PS50828">
    <property type="entry name" value="SMR"/>
    <property type="match status" value="1"/>
</dbReference>
<evidence type="ECO:0000256" key="5">
    <source>
        <dbReference type="ARBA" id="ARBA00022884"/>
    </source>
</evidence>
<dbReference type="Gene3D" id="3.40.50.300">
    <property type="entry name" value="P-loop containing nucleotide triphosphate hydrolases"/>
    <property type="match status" value="1"/>
</dbReference>
<keyword evidence="6 7" id="KW-0238">DNA-binding</keyword>
<dbReference type="GO" id="GO:0016887">
    <property type="term" value="F:ATP hydrolysis activity"/>
    <property type="evidence" value="ECO:0007669"/>
    <property type="project" value="InterPro"/>
</dbReference>
<dbReference type="GO" id="GO:0140664">
    <property type="term" value="F:ATP-dependent DNA damage sensor activity"/>
    <property type="evidence" value="ECO:0007669"/>
    <property type="project" value="InterPro"/>
</dbReference>
<dbReference type="SMART" id="SM00463">
    <property type="entry name" value="SMR"/>
    <property type="match status" value="1"/>
</dbReference>
<dbReference type="Pfam" id="PF00488">
    <property type="entry name" value="MutS_V"/>
    <property type="match status" value="1"/>
</dbReference>
<dbReference type="EC" id="3.6.4.-" evidence="7"/>
<dbReference type="PANTHER" id="PTHR48466">
    <property type="entry name" value="OS10G0509000 PROTEIN-RELATED"/>
    <property type="match status" value="1"/>
</dbReference>
<reference evidence="11" key="1">
    <citation type="submission" date="2018-05" db="EMBL/GenBank/DDBJ databases">
        <title>Pseudarcicella sp. HME7025 Genome sequencing and assembly.</title>
        <authorList>
            <person name="Kim H."/>
            <person name="Kang H."/>
            <person name="Joh K."/>
        </authorList>
    </citation>
    <scope>NUCLEOTIDE SEQUENCE [LARGE SCALE GENOMIC DNA]</scope>
    <source>
        <strain evidence="11">HME7025</strain>
    </source>
</reference>
<keyword evidence="3 7" id="KW-0378">Hydrolase</keyword>
<protein>
    <recommendedName>
        <fullName evidence="7">Endonuclease MutS2</fullName>
        <ecNumber evidence="7">3.1.-.-</ecNumber>
    </recommendedName>
    <alternativeName>
        <fullName evidence="7">Ribosome-associated protein quality control-upstream factor</fullName>
        <shortName evidence="7">RQC-upstream factor</shortName>
        <shortName evidence="7">RqcU</shortName>
        <ecNumber evidence="7">3.6.4.-</ecNumber>
    </alternativeName>
</protein>
<evidence type="ECO:0000256" key="1">
    <source>
        <dbReference type="ARBA" id="ARBA00022730"/>
    </source>
</evidence>
<dbReference type="GO" id="GO:0004519">
    <property type="term" value="F:endonuclease activity"/>
    <property type="evidence" value="ECO:0007669"/>
    <property type="project" value="UniProtKB-UniRule"/>
</dbReference>
<organism evidence="10 11">
    <name type="scientific">Aquirufa nivalisilvae</name>
    <dbReference type="NCBI Taxonomy" id="2516557"/>
    <lineage>
        <taxon>Bacteria</taxon>
        <taxon>Pseudomonadati</taxon>
        <taxon>Bacteroidota</taxon>
        <taxon>Cytophagia</taxon>
        <taxon>Cytophagales</taxon>
        <taxon>Flectobacillaceae</taxon>
        <taxon>Aquirufa</taxon>
    </lineage>
</organism>
<evidence type="ECO:0000256" key="2">
    <source>
        <dbReference type="ARBA" id="ARBA00022741"/>
    </source>
</evidence>
<dbReference type="InterPro" id="IPR045076">
    <property type="entry name" value="MutS"/>
</dbReference>
<evidence type="ECO:0000256" key="4">
    <source>
        <dbReference type="ARBA" id="ARBA00022840"/>
    </source>
</evidence>
<comment type="similarity">
    <text evidence="7">Belongs to the DNA mismatch repair MutS family. MutS2 subfamily.</text>
</comment>
<feature type="domain" description="Smr" evidence="9">
    <location>
        <begin position="738"/>
        <end position="813"/>
    </location>
</feature>
<dbReference type="SMART" id="SM00533">
    <property type="entry name" value="MUTSd"/>
    <property type="match status" value="1"/>
</dbReference>
<evidence type="ECO:0000313" key="11">
    <source>
        <dbReference type="Proteomes" id="UP000245468"/>
    </source>
</evidence>
<comment type="subunit">
    <text evidence="7">Homodimer. Binds to stalled ribosomes, contacting rRNA.</text>
</comment>
<feature type="coiled-coil region" evidence="8">
    <location>
        <begin position="561"/>
        <end position="625"/>
    </location>
</feature>
<feature type="binding site" evidence="7">
    <location>
        <begin position="356"/>
        <end position="363"/>
    </location>
    <ligand>
        <name>ATP</name>
        <dbReference type="ChEBI" id="CHEBI:30616"/>
    </ligand>
</feature>
<keyword evidence="11" id="KW-1185">Reference proteome</keyword>
<dbReference type="Proteomes" id="UP000245468">
    <property type="component" value="Chromosome"/>
</dbReference>
<evidence type="ECO:0000259" key="9">
    <source>
        <dbReference type="PROSITE" id="PS50828"/>
    </source>
</evidence>
<dbReference type="InterPro" id="IPR002625">
    <property type="entry name" value="Smr_dom"/>
</dbReference>
<evidence type="ECO:0000256" key="3">
    <source>
        <dbReference type="ARBA" id="ARBA00022801"/>
    </source>
</evidence>
<dbReference type="InterPro" id="IPR036063">
    <property type="entry name" value="Smr_dom_sf"/>
</dbReference>
<dbReference type="OrthoDB" id="9808166at2"/>
<accession>A0A2S2DVY9</accession>
<dbReference type="GO" id="GO:0045910">
    <property type="term" value="P:negative regulation of DNA recombination"/>
    <property type="evidence" value="ECO:0007669"/>
    <property type="project" value="InterPro"/>
</dbReference>
<keyword evidence="2 7" id="KW-0547">Nucleotide-binding</keyword>
<dbReference type="GO" id="GO:0030983">
    <property type="term" value="F:mismatched DNA binding"/>
    <property type="evidence" value="ECO:0007669"/>
    <property type="project" value="InterPro"/>
</dbReference>
<evidence type="ECO:0000256" key="7">
    <source>
        <dbReference type="HAMAP-Rule" id="MF_00092"/>
    </source>
</evidence>
<evidence type="ECO:0000256" key="6">
    <source>
        <dbReference type="ARBA" id="ARBA00023125"/>
    </source>
</evidence>
<dbReference type="InterPro" id="IPR005747">
    <property type="entry name" value="MutS2"/>
</dbReference>
<dbReference type="GO" id="GO:0043023">
    <property type="term" value="F:ribosomal large subunit binding"/>
    <property type="evidence" value="ECO:0007669"/>
    <property type="project" value="UniProtKB-UniRule"/>
</dbReference>
<keyword evidence="5 7" id="KW-0694">RNA-binding</keyword>
<dbReference type="Pfam" id="PF01713">
    <property type="entry name" value="Smr"/>
    <property type="match status" value="1"/>
</dbReference>
<dbReference type="SUPFAM" id="SSF48334">
    <property type="entry name" value="DNA repair protein MutS, domain III"/>
    <property type="match status" value="1"/>
</dbReference>
<dbReference type="SUPFAM" id="SSF160443">
    <property type="entry name" value="SMR domain-like"/>
    <property type="match status" value="1"/>
</dbReference>
<evidence type="ECO:0000313" key="10">
    <source>
        <dbReference type="EMBL" id="AWL09594.1"/>
    </source>
</evidence>
<keyword evidence="7 10" id="KW-0255">Endonuclease</keyword>
<dbReference type="InterPro" id="IPR000432">
    <property type="entry name" value="DNA_mismatch_repair_MutS_C"/>
</dbReference>
<dbReference type="GO" id="GO:0072344">
    <property type="term" value="P:rescue of stalled ribosome"/>
    <property type="evidence" value="ECO:0007669"/>
    <property type="project" value="UniProtKB-UniRule"/>
</dbReference>
<dbReference type="SUPFAM" id="SSF52540">
    <property type="entry name" value="P-loop containing nucleoside triphosphate hydrolases"/>
    <property type="match status" value="1"/>
</dbReference>
<dbReference type="AlphaFoldDB" id="A0A2S2DVY9"/>
<dbReference type="EMBL" id="CP029346">
    <property type="protein sequence ID" value="AWL09594.1"/>
    <property type="molecule type" value="Genomic_DNA"/>
</dbReference>
<dbReference type="InterPro" id="IPR027417">
    <property type="entry name" value="P-loop_NTPase"/>
</dbReference>
<dbReference type="PANTHER" id="PTHR48466:SF2">
    <property type="entry name" value="OS10G0509000 PROTEIN"/>
    <property type="match status" value="1"/>
</dbReference>
<dbReference type="PIRSF" id="PIRSF005814">
    <property type="entry name" value="MutS_YshD"/>
    <property type="match status" value="1"/>
</dbReference>
<gene>
    <name evidence="7" type="primary">mutS2</name>
    <name evidence="7" type="synonym">rqcU</name>
    <name evidence="10" type="ORF">HME7025_01742</name>
</gene>
<dbReference type="KEGG" id="psez:HME7025_01742"/>
<keyword evidence="1 7" id="KW-0699">rRNA-binding</keyword>
<evidence type="ECO:0000256" key="8">
    <source>
        <dbReference type="SAM" id="Coils"/>
    </source>
</evidence>
<dbReference type="SMART" id="SM00534">
    <property type="entry name" value="MUTSac"/>
    <property type="match status" value="1"/>
</dbReference>
<keyword evidence="7" id="KW-0540">Nuclease</keyword>
<name>A0A2S2DVY9_9BACT</name>
<comment type="function">
    <text evidence="7">Endonuclease that is involved in the suppression of homologous recombination and thus may have a key role in the control of bacterial genetic diversity.</text>
</comment>
<dbReference type="GO" id="GO:0005524">
    <property type="term" value="F:ATP binding"/>
    <property type="evidence" value="ECO:0007669"/>
    <property type="project" value="UniProtKB-UniRule"/>
</dbReference>
<keyword evidence="4 7" id="KW-0067">ATP-binding</keyword>
<keyword evidence="8" id="KW-0175">Coiled coil</keyword>
<dbReference type="InterPro" id="IPR036187">
    <property type="entry name" value="DNA_mismatch_repair_MutS_sf"/>
</dbReference>